<feature type="transmembrane region" description="Helical" evidence="17">
    <location>
        <begin position="181"/>
        <end position="201"/>
    </location>
</feature>
<dbReference type="InParanoid" id="A0A6P7FD28"/>
<dbReference type="PANTHER" id="PTHR10989">
    <property type="entry name" value="ANDROGEN-INDUCED PROTEIN 1-RELATED"/>
    <property type="match status" value="1"/>
</dbReference>
<organism evidence="20">
    <name type="scientific">Diabrotica virgifera virgifera</name>
    <name type="common">western corn rootworm</name>
    <dbReference type="NCBI Taxonomy" id="50390"/>
    <lineage>
        <taxon>Eukaryota</taxon>
        <taxon>Metazoa</taxon>
        <taxon>Ecdysozoa</taxon>
        <taxon>Arthropoda</taxon>
        <taxon>Hexapoda</taxon>
        <taxon>Insecta</taxon>
        <taxon>Pterygota</taxon>
        <taxon>Neoptera</taxon>
        <taxon>Endopterygota</taxon>
        <taxon>Coleoptera</taxon>
        <taxon>Polyphaga</taxon>
        <taxon>Cucujiformia</taxon>
        <taxon>Chrysomeloidea</taxon>
        <taxon>Chrysomelidae</taxon>
        <taxon>Galerucinae</taxon>
        <taxon>Diabroticina</taxon>
        <taxon>Diabroticites</taxon>
        <taxon>Diabrotica</taxon>
    </lineage>
</organism>
<comment type="catalytic activity">
    <reaction evidence="9">
        <text>9-hexadecanoyloxy-octadecanoate + H2O = 9-hydroxy-octadecanoate + hexadecanoate + H(+)</text>
        <dbReference type="Rhea" id="RHEA:52052"/>
        <dbReference type="ChEBI" id="CHEBI:7896"/>
        <dbReference type="ChEBI" id="CHEBI:15377"/>
        <dbReference type="ChEBI" id="CHEBI:15378"/>
        <dbReference type="ChEBI" id="CHEBI:83670"/>
        <dbReference type="ChEBI" id="CHEBI:136286"/>
    </reaction>
    <physiologicalReaction direction="left-to-right" evidence="9">
        <dbReference type="Rhea" id="RHEA:52053"/>
    </physiologicalReaction>
</comment>
<evidence type="ECO:0000256" key="1">
    <source>
        <dbReference type="ARBA" id="ARBA00000923"/>
    </source>
</evidence>
<evidence type="ECO:0000256" key="2">
    <source>
        <dbReference type="ARBA" id="ARBA00004127"/>
    </source>
</evidence>
<comment type="catalytic activity">
    <reaction evidence="15">
        <text>13-(9Z-hexadecenoyloxy)-octadecanoate + H2O = 13-hydroxy-octadecanoate + (9Z)-hexadecenoate + H(+)</text>
        <dbReference type="Rhea" id="RHEA:52076"/>
        <dbReference type="ChEBI" id="CHEBI:15377"/>
        <dbReference type="ChEBI" id="CHEBI:15378"/>
        <dbReference type="ChEBI" id="CHEBI:32372"/>
        <dbReference type="ChEBI" id="CHEBI:136304"/>
        <dbReference type="ChEBI" id="CHEBI:136315"/>
    </reaction>
    <physiologicalReaction direction="left-to-right" evidence="15">
        <dbReference type="Rhea" id="RHEA:52077"/>
    </physiologicalReaction>
</comment>
<keyword evidence="5 17" id="KW-1133">Transmembrane helix</keyword>
<evidence type="ECO:0000256" key="16">
    <source>
        <dbReference type="ARBA" id="ARBA00049428"/>
    </source>
</evidence>
<dbReference type="Pfam" id="PF04750">
    <property type="entry name" value="Far-17a_AIG1"/>
    <property type="match status" value="1"/>
</dbReference>
<evidence type="ECO:0000313" key="19">
    <source>
        <dbReference type="Proteomes" id="UP001652700"/>
    </source>
</evidence>
<comment type="similarity">
    <text evidence="3">Belongs to the AIG1 family.</text>
</comment>
<evidence type="ECO:0000256" key="6">
    <source>
        <dbReference type="ARBA" id="ARBA00023136"/>
    </source>
</evidence>
<dbReference type="InterPro" id="IPR006838">
    <property type="entry name" value="ADTRP_AIG1"/>
</dbReference>
<dbReference type="OrthoDB" id="1898221at2759"/>
<evidence type="ECO:0000313" key="18">
    <source>
        <dbReference type="EnsemblMetazoa" id="XP_028131293.1"/>
    </source>
</evidence>
<feature type="transmembrane region" description="Helical" evidence="17">
    <location>
        <begin position="21"/>
        <end position="43"/>
    </location>
</feature>
<evidence type="ECO:0000313" key="20">
    <source>
        <dbReference type="RefSeq" id="XP_028131293.1"/>
    </source>
</evidence>
<keyword evidence="4 17" id="KW-0812">Transmembrane</keyword>
<reference evidence="18" key="2">
    <citation type="submission" date="2025-05" db="UniProtKB">
        <authorList>
            <consortium name="EnsemblMetazoa"/>
        </authorList>
    </citation>
    <scope>IDENTIFICATION</scope>
</reference>
<comment type="subcellular location">
    <subcellularLocation>
        <location evidence="2">Endomembrane system</location>
        <topology evidence="2">Multi-pass membrane protein</topology>
    </subcellularLocation>
</comment>
<accession>A0A6P7FD28</accession>
<dbReference type="PANTHER" id="PTHR10989:SF16">
    <property type="entry name" value="AT02829P-RELATED"/>
    <property type="match status" value="1"/>
</dbReference>
<gene>
    <name evidence="20" type="primary">LOC114326998</name>
</gene>
<comment type="catalytic activity">
    <reaction evidence="11">
        <text>12-(9Z-octadecenoyloxy)-octadecanoate + H2O = 12-hydroxyoctadecanoate + (9Z)-octadecenoate + H(+)</text>
        <dbReference type="Rhea" id="RHEA:52060"/>
        <dbReference type="ChEBI" id="CHEBI:15377"/>
        <dbReference type="ChEBI" id="CHEBI:15378"/>
        <dbReference type="ChEBI" id="CHEBI:30823"/>
        <dbReference type="ChEBI" id="CHEBI:84201"/>
        <dbReference type="ChEBI" id="CHEBI:136302"/>
    </reaction>
    <physiologicalReaction direction="left-to-right" evidence="11">
        <dbReference type="Rhea" id="RHEA:52061"/>
    </physiologicalReaction>
</comment>
<dbReference type="GeneID" id="114326998"/>
<evidence type="ECO:0000256" key="4">
    <source>
        <dbReference type="ARBA" id="ARBA00022692"/>
    </source>
</evidence>
<dbReference type="KEGG" id="dvv:114326998"/>
<comment type="catalytic activity">
    <reaction evidence="13">
        <text>9-octadecanoyloxy-octadecanoate + H2O = 9-hydroxy-octadecanoate + octadecanoate + H(+)</text>
        <dbReference type="Rhea" id="RHEA:52096"/>
        <dbReference type="ChEBI" id="CHEBI:15377"/>
        <dbReference type="ChEBI" id="CHEBI:15378"/>
        <dbReference type="ChEBI" id="CHEBI:25629"/>
        <dbReference type="ChEBI" id="CHEBI:136286"/>
        <dbReference type="ChEBI" id="CHEBI:136373"/>
    </reaction>
    <physiologicalReaction direction="left-to-right" evidence="13">
        <dbReference type="Rhea" id="RHEA:52097"/>
    </physiologicalReaction>
</comment>
<comment type="catalytic activity">
    <reaction evidence="1">
        <text>9-(9Z-hexadecenoyloxy)-octadecanoate + H2O = (9Z)-hexadecenoate + 9-hydroxy-octadecanoate + H(+)</text>
        <dbReference type="Rhea" id="RHEA:52068"/>
        <dbReference type="ChEBI" id="CHEBI:15377"/>
        <dbReference type="ChEBI" id="CHEBI:15378"/>
        <dbReference type="ChEBI" id="CHEBI:32372"/>
        <dbReference type="ChEBI" id="CHEBI:136286"/>
        <dbReference type="ChEBI" id="CHEBI:136309"/>
    </reaction>
    <physiologicalReaction direction="left-to-right" evidence="1">
        <dbReference type="Rhea" id="RHEA:52069"/>
    </physiologicalReaction>
</comment>
<protein>
    <submittedName>
        <fullName evidence="20">Androgen-dependent TFPI-regulating protein-like isoform X1</fullName>
    </submittedName>
</protein>
<evidence type="ECO:0000256" key="7">
    <source>
        <dbReference type="ARBA" id="ARBA00047368"/>
    </source>
</evidence>
<feature type="transmembrane region" description="Helical" evidence="17">
    <location>
        <begin position="109"/>
        <end position="130"/>
    </location>
</feature>
<comment type="catalytic activity">
    <reaction evidence="14">
        <text>13-(9Z-octadecenoyloxy)-octadecanoate + H2O = 13-hydroxy-octadecanoate + (9Z)-octadecenoate + H(+)</text>
        <dbReference type="Rhea" id="RHEA:52064"/>
        <dbReference type="ChEBI" id="CHEBI:15377"/>
        <dbReference type="ChEBI" id="CHEBI:15378"/>
        <dbReference type="ChEBI" id="CHEBI:30823"/>
        <dbReference type="ChEBI" id="CHEBI:136303"/>
        <dbReference type="ChEBI" id="CHEBI:136304"/>
    </reaction>
    <physiologicalReaction direction="left-to-right" evidence="14">
        <dbReference type="Rhea" id="RHEA:52065"/>
    </physiologicalReaction>
</comment>
<evidence type="ECO:0000256" key="11">
    <source>
        <dbReference type="ARBA" id="ARBA00048701"/>
    </source>
</evidence>
<evidence type="ECO:0000256" key="5">
    <source>
        <dbReference type="ARBA" id="ARBA00022989"/>
    </source>
</evidence>
<reference evidence="20" key="1">
    <citation type="submission" date="2025-04" db="UniProtKB">
        <authorList>
            <consortium name="RefSeq"/>
        </authorList>
    </citation>
    <scope>IDENTIFICATION</scope>
    <source>
        <tissue evidence="20">Whole insect</tissue>
    </source>
</reference>
<evidence type="ECO:0000256" key="17">
    <source>
        <dbReference type="SAM" id="Phobius"/>
    </source>
</evidence>
<comment type="catalytic activity">
    <reaction evidence="8">
        <text>13-octadecanoyloxy-octadecanoate + H2O = 13-hydroxy-octadecanoate + octadecanoate + H(+)</text>
        <dbReference type="Rhea" id="RHEA:52084"/>
        <dbReference type="ChEBI" id="CHEBI:15377"/>
        <dbReference type="ChEBI" id="CHEBI:15378"/>
        <dbReference type="ChEBI" id="CHEBI:25629"/>
        <dbReference type="ChEBI" id="CHEBI:136304"/>
        <dbReference type="ChEBI" id="CHEBI:136335"/>
    </reaction>
    <physiologicalReaction direction="left-to-right" evidence="8">
        <dbReference type="Rhea" id="RHEA:52085"/>
    </physiologicalReaction>
</comment>
<comment type="catalytic activity">
    <reaction evidence="10">
        <text>12-octadecanoyloxy-octadecanoate + H2O = 12-hydroxyoctadecanoate + octadecanoate + H(+)</text>
        <dbReference type="Rhea" id="RHEA:52080"/>
        <dbReference type="ChEBI" id="CHEBI:15377"/>
        <dbReference type="ChEBI" id="CHEBI:15378"/>
        <dbReference type="ChEBI" id="CHEBI:25629"/>
        <dbReference type="ChEBI" id="CHEBI:84201"/>
        <dbReference type="ChEBI" id="CHEBI:136330"/>
    </reaction>
    <physiologicalReaction direction="left-to-right" evidence="10">
        <dbReference type="Rhea" id="RHEA:52081"/>
    </physiologicalReaction>
</comment>
<keyword evidence="6 17" id="KW-0472">Membrane</keyword>
<evidence type="ECO:0000256" key="3">
    <source>
        <dbReference type="ARBA" id="ARBA00009300"/>
    </source>
</evidence>
<evidence type="ECO:0000256" key="15">
    <source>
        <dbReference type="ARBA" id="ARBA00049322"/>
    </source>
</evidence>
<evidence type="ECO:0000256" key="10">
    <source>
        <dbReference type="ARBA" id="ARBA00048680"/>
    </source>
</evidence>
<evidence type="ECO:0000256" key="8">
    <source>
        <dbReference type="ARBA" id="ARBA00047427"/>
    </source>
</evidence>
<comment type="catalytic activity">
    <reaction evidence="7">
        <text>12-hexadecanoyloxy-octadecanoate + H2O = 12-hydroxyoctadecanoate + hexadecanoate + H(+)</text>
        <dbReference type="Rhea" id="RHEA:52056"/>
        <dbReference type="ChEBI" id="CHEBI:7896"/>
        <dbReference type="ChEBI" id="CHEBI:15377"/>
        <dbReference type="ChEBI" id="CHEBI:15378"/>
        <dbReference type="ChEBI" id="CHEBI:83677"/>
        <dbReference type="ChEBI" id="CHEBI:84201"/>
    </reaction>
    <physiologicalReaction direction="left-to-right" evidence="7">
        <dbReference type="Rhea" id="RHEA:52057"/>
    </physiologicalReaction>
</comment>
<feature type="transmembrane region" description="Helical" evidence="17">
    <location>
        <begin position="70"/>
        <end position="88"/>
    </location>
</feature>
<comment type="catalytic activity">
    <reaction evidence="12">
        <text>9-(9Z-octadecenoyloxy)-octadecanoate + H2O = 9-hydroxy-octadecanoate + (9Z)-octadecenoate + H(+)</text>
        <dbReference type="Rhea" id="RHEA:52048"/>
        <dbReference type="ChEBI" id="CHEBI:15377"/>
        <dbReference type="ChEBI" id="CHEBI:15378"/>
        <dbReference type="ChEBI" id="CHEBI:30823"/>
        <dbReference type="ChEBI" id="CHEBI:136282"/>
        <dbReference type="ChEBI" id="CHEBI:136286"/>
    </reaction>
    <physiologicalReaction direction="left-to-right" evidence="12">
        <dbReference type="Rhea" id="RHEA:52049"/>
    </physiologicalReaction>
</comment>
<dbReference type="FunCoup" id="A0A6P7FD28">
    <property type="interactions" value="659"/>
</dbReference>
<evidence type="ECO:0000256" key="13">
    <source>
        <dbReference type="ARBA" id="ARBA00049221"/>
    </source>
</evidence>
<evidence type="ECO:0000256" key="12">
    <source>
        <dbReference type="ARBA" id="ARBA00048800"/>
    </source>
</evidence>
<dbReference type="Proteomes" id="UP001652700">
    <property type="component" value="Unplaced"/>
</dbReference>
<sequence length="253" mass="29734">MTATKDSDTFSEGKKTYYKENYTPIVLFVAVLSLNVFSFSHFLKLGEHLKGKVYFGEQIEYMDKYKYCFFTLWTFIFQLVFMIVAIMDEAAKLMKLPISTQNKLSKTRAVMFNTVLFPSTLVVVSIFWTLWHIDRELVFPKVLDLFFPQWLNHMLHTFILLPVIIEIMLPKKHNFVKFQKAAPALALLFLSYTILYFSLYFRHGVWLYPVYKVLTWPQRLLFSAAQLCGALGYQKLGIVLQNSKRSQNKQKVK</sequence>
<evidence type="ECO:0000256" key="9">
    <source>
        <dbReference type="ARBA" id="ARBA00047863"/>
    </source>
</evidence>
<dbReference type="RefSeq" id="XP_028131293.1">
    <property type="nucleotide sequence ID" value="XM_028275492.1"/>
</dbReference>
<comment type="catalytic activity">
    <reaction evidence="16">
        <text>12-(9Z-hexadecenoyloxy)-octadecanoate + H2O = 12-hydroxyoctadecanoate + (9Z)-hexadecenoate + H(+)</text>
        <dbReference type="Rhea" id="RHEA:52072"/>
        <dbReference type="ChEBI" id="CHEBI:15377"/>
        <dbReference type="ChEBI" id="CHEBI:15378"/>
        <dbReference type="ChEBI" id="CHEBI:32372"/>
        <dbReference type="ChEBI" id="CHEBI:84201"/>
        <dbReference type="ChEBI" id="CHEBI:136312"/>
    </reaction>
    <physiologicalReaction direction="left-to-right" evidence="16">
        <dbReference type="Rhea" id="RHEA:52073"/>
    </physiologicalReaction>
</comment>
<dbReference type="EnsemblMetazoa" id="XM_028275492.2">
    <property type="protein sequence ID" value="XP_028131293.1"/>
    <property type="gene ID" value="LOC114326998"/>
</dbReference>
<evidence type="ECO:0000256" key="14">
    <source>
        <dbReference type="ARBA" id="ARBA00049296"/>
    </source>
</evidence>
<dbReference type="GO" id="GO:0012505">
    <property type="term" value="C:endomembrane system"/>
    <property type="evidence" value="ECO:0007669"/>
    <property type="project" value="UniProtKB-SubCell"/>
</dbReference>
<keyword evidence="19" id="KW-1185">Reference proteome</keyword>
<feature type="transmembrane region" description="Helical" evidence="17">
    <location>
        <begin position="150"/>
        <end position="169"/>
    </location>
</feature>
<dbReference type="GO" id="GO:0016020">
    <property type="term" value="C:membrane"/>
    <property type="evidence" value="ECO:0007669"/>
    <property type="project" value="InterPro"/>
</dbReference>
<feature type="transmembrane region" description="Helical" evidence="17">
    <location>
        <begin position="221"/>
        <end position="240"/>
    </location>
</feature>
<name>A0A6P7FD28_DIAVI</name>
<dbReference type="AlphaFoldDB" id="A0A6P7FD28"/>
<proteinExistence type="inferred from homology"/>